<comment type="caution">
    <text evidence="3">The sequence shown here is derived from an EMBL/GenBank/DDBJ whole genome shotgun (WGS) entry which is preliminary data.</text>
</comment>
<dbReference type="GO" id="GO:0016874">
    <property type="term" value="F:ligase activity"/>
    <property type="evidence" value="ECO:0007669"/>
    <property type="project" value="UniProtKB-KW"/>
</dbReference>
<dbReference type="PANTHER" id="PTHR12835">
    <property type="entry name" value="BIOTIN PROTEIN LIGASE"/>
    <property type="match status" value="1"/>
</dbReference>
<dbReference type="Gene3D" id="3.30.930.10">
    <property type="entry name" value="Bira Bifunctional Protein, Domain 2"/>
    <property type="match status" value="1"/>
</dbReference>
<dbReference type="InterPro" id="IPR045864">
    <property type="entry name" value="aa-tRNA-synth_II/BPL/LPL"/>
</dbReference>
<dbReference type="SUPFAM" id="SSF50037">
    <property type="entry name" value="C-terminal domain of transcriptional repressors"/>
    <property type="match status" value="1"/>
</dbReference>
<dbReference type="InterPro" id="IPR004408">
    <property type="entry name" value="Biotin_CoA_COase_ligase"/>
</dbReference>
<dbReference type="NCBIfam" id="TIGR00121">
    <property type="entry name" value="birA_ligase"/>
    <property type="match status" value="1"/>
</dbReference>
<feature type="domain" description="BPL/LPL catalytic" evidence="2">
    <location>
        <begin position="1"/>
        <end position="207"/>
    </location>
</feature>
<dbReference type="SUPFAM" id="SSF55681">
    <property type="entry name" value="Class II aaRS and biotin synthetases"/>
    <property type="match status" value="1"/>
</dbReference>
<dbReference type="Pfam" id="PF03099">
    <property type="entry name" value="BPL_LplA_LipB"/>
    <property type="match status" value="1"/>
</dbReference>
<keyword evidence="1 3" id="KW-0436">Ligase</keyword>
<evidence type="ECO:0000313" key="3">
    <source>
        <dbReference type="EMBL" id="GAA5090450.1"/>
    </source>
</evidence>
<proteinExistence type="predicted"/>
<accession>A0ABP9M7E1</accession>
<gene>
    <name evidence="3" type="ORF">GCM10023337_14800</name>
</gene>
<dbReference type="Gene3D" id="2.30.30.100">
    <property type="match status" value="1"/>
</dbReference>
<dbReference type="PANTHER" id="PTHR12835:SF5">
    <property type="entry name" value="BIOTIN--PROTEIN LIGASE"/>
    <property type="match status" value="1"/>
</dbReference>
<sequence length="279" mass="30522">MQKSLQSQLPFFPTIHWVDRTESTNGDLLSQARASSGQLIRPWLLGAHLQDRGRGRAGRTWQNQRGANLMFSCAFDVFLPARQLATLSPLAGVSACEALRAFLPIHEAPKLTMKWPNDLQWHQAKLAGILTEVTRASTSPLSADHHVVIIGIGINLNDARALSASLNRRIADWSEIVSDVPSLKHITAVDIVTRIAQAWYQSMNEVTAFGFTDLPARYQKIDGLRDQPLSIMDNNRVVLSGLGSGINEHGQLLVRQGSTTHAISVGEVSVRPVSANTAP</sequence>
<dbReference type="CDD" id="cd16442">
    <property type="entry name" value="BPL"/>
    <property type="match status" value="1"/>
</dbReference>
<evidence type="ECO:0000259" key="2">
    <source>
        <dbReference type="PROSITE" id="PS51733"/>
    </source>
</evidence>
<keyword evidence="4" id="KW-1185">Reference proteome</keyword>
<dbReference type="InterPro" id="IPR008988">
    <property type="entry name" value="Transcriptional_repressor_C"/>
</dbReference>
<reference evidence="4" key="1">
    <citation type="journal article" date="2019" name="Int. J. Syst. Evol. Microbiol.">
        <title>The Global Catalogue of Microorganisms (GCM) 10K type strain sequencing project: providing services to taxonomists for standard genome sequencing and annotation.</title>
        <authorList>
            <consortium name="The Broad Institute Genomics Platform"/>
            <consortium name="The Broad Institute Genome Sequencing Center for Infectious Disease"/>
            <person name="Wu L."/>
            <person name="Ma J."/>
        </authorList>
    </citation>
    <scope>NUCLEOTIDE SEQUENCE [LARGE SCALE GENOMIC DNA]</scope>
    <source>
        <strain evidence="4">JCM 18423</strain>
    </source>
</reference>
<protein>
    <submittedName>
        <fullName evidence="3">Biotin--[acetyl-CoA-carboxylase] ligase</fullName>
    </submittedName>
</protein>
<evidence type="ECO:0000313" key="4">
    <source>
        <dbReference type="Proteomes" id="UP001500227"/>
    </source>
</evidence>
<dbReference type="InterPro" id="IPR004143">
    <property type="entry name" value="BPL_LPL_catalytic"/>
</dbReference>
<organism evidence="3 4">
    <name type="scientific">Paenalcaligenes hermetiae</name>
    <dbReference type="NCBI Taxonomy" id="1157987"/>
    <lineage>
        <taxon>Bacteria</taxon>
        <taxon>Pseudomonadati</taxon>
        <taxon>Pseudomonadota</taxon>
        <taxon>Betaproteobacteria</taxon>
        <taxon>Burkholderiales</taxon>
        <taxon>Alcaligenaceae</taxon>
        <taxon>Paenalcaligenes</taxon>
    </lineage>
</organism>
<evidence type="ECO:0000256" key="1">
    <source>
        <dbReference type="ARBA" id="ARBA00022598"/>
    </source>
</evidence>
<dbReference type="EMBL" id="BAABKD010000009">
    <property type="protein sequence ID" value="GAA5090450.1"/>
    <property type="molecule type" value="Genomic_DNA"/>
</dbReference>
<dbReference type="PROSITE" id="PS51733">
    <property type="entry name" value="BPL_LPL_CATALYTIC"/>
    <property type="match status" value="1"/>
</dbReference>
<name>A0ABP9M7E1_9BURK</name>
<dbReference type="Proteomes" id="UP001500227">
    <property type="component" value="Unassembled WGS sequence"/>
</dbReference>